<comment type="caution">
    <text evidence="1">The sequence shown here is derived from an EMBL/GenBank/DDBJ whole genome shotgun (WGS) entry which is preliminary data.</text>
</comment>
<dbReference type="AlphaFoldDB" id="A0A1D1VZQ3"/>
<gene>
    <name evidence="1" type="primary">RvY_16772-1</name>
    <name evidence="1" type="synonym">RvY_16772.1</name>
    <name evidence="1" type="ORF">RvY_16772</name>
</gene>
<proteinExistence type="predicted"/>
<accession>A0A1D1VZQ3</accession>
<organism evidence="1 2">
    <name type="scientific">Ramazzottius varieornatus</name>
    <name type="common">Water bear</name>
    <name type="synonym">Tardigrade</name>
    <dbReference type="NCBI Taxonomy" id="947166"/>
    <lineage>
        <taxon>Eukaryota</taxon>
        <taxon>Metazoa</taxon>
        <taxon>Ecdysozoa</taxon>
        <taxon>Tardigrada</taxon>
        <taxon>Eutardigrada</taxon>
        <taxon>Parachela</taxon>
        <taxon>Hypsibioidea</taxon>
        <taxon>Ramazzottiidae</taxon>
        <taxon>Ramazzottius</taxon>
    </lineage>
</organism>
<evidence type="ECO:0000313" key="2">
    <source>
        <dbReference type="Proteomes" id="UP000186922"/>
    </source>
</evidence>
<name>A0A1D1VZQ3_RAMVA</name>
<protein>
    <submittedName>
        <fullName evidence="1">Uncharacterized protein</fullName>
    </submittedName>
</protein>
<sequence>MRRTSSMLLAESVRRLRKMNLICVLKWRTITVSLPGSVRNCQVCLPRSRKGEVIDNVTSVNSNLPTPMNSLRKTSNGSSSFSIAGSHRLTKTQCFRSFGSLKGTLRASHVPSILFTDSYHQSKIELNHSKYGQSKSATLKTLTSPLGPPADMVGAGRMRPSKATISEATLIPKASRKTFLS</sequence>
<dbReference type="Proteomes" id="UP000186922">
    <property type="component" value="Unassembled WGS sequence"/>
</dbReference>
<evidence type="ECO:0000313" key="1">
    <source>
        <dbReference type="EMBL" id="GAV06855.1"/>
    </source>
</evidence>
<reference evidence="1 2" key="1">
    <citation type="journal article" date="2016" name="Nat. Commun.">
        <title>Extremotolerant tardigrade genome and improved radiotolerance of human cultured cells by tardigrade-unique protein.</title>
        <authorList>
            <person name="Hashimoto T."/>
            <person name="Horikawa D.D."/>
            <person name="Saito Y."/>
            <person name="Kuwahara H."/>
            <person name="Kozuka-Hata H."/>
            <person name="Shin-I T."/>
            <person name="Minakuchi Y."/>
            <person name="Ohishi K."/>
            <person name="Motoyama A."/>
            <person name="Aizu T."/>
            <person name="Enomoto A."/>
            <person name="Kondo K."/>
            <person name="Tanaka S."/>
            <person name="Hara Y."/>
            <person name="Koshikawa S."/>
            <person name="Sagara H."/>
            <person name="Miura T."/>
            <person name="Yokobori S."/>
            <person name="Miyagawa K."/>
            <person name="Suzuki Y."/>
            <person name="Kubo T."/>
            <person name="Oyama M."/>
            <person name="Kohara Y."/>
            <person name="Fujiyama A."/>
            <person name="Arakawa K."/>
            <person name="Katayama T."/>
            <person name="Toyoda A."/>
            <person name="Kunieda T."/>
        </authorList>
    </citation>
    <scope>NUCLEOTIDE SEQUENCE [LARGE SCALE GENOMIC DNA]</scope>
    <source>
        <strain evidence="1 2">YOKOZUNA-1</strain>
    </source>
</reference>
<keyword evidence="2" id="KW-1185">Reference proteome</keyword>
<dbReference type="EMBL" id="BDGG01000014">
    <property type="protein sequence ID" value="GAV06855.1"/>
    <property type="molecule type" value="Genomic_DNA"/>
</dbReference>